<protein>
    <submittedName>
        <fullName evidence="1">Uncharacterized protein</fullName>
    </submittedName>
</protein>
<proteinExistence type="predicted"/>
<dbReference type="Proteomes" id="UP001428817">
    <property type="component" value="Unassembled WGS sequence"/>
</dbReference>
<name>A0ABP9RDN9_9PSEU</name>
<comment type="caution">
    <text evidence="1">The sequence shown here is derived from an EMBL/GenBank/DDBJ whole genome shotgun (WGS) entry which is preliminary data.</text>
</comment>
<accession>A0ABP9RDN9</accession>
<keyword evidence="2" id="KW-1185">Reference proteome</keyword>
<evidence type="ECO:0000313" key="2">
    <source>
        <dbReference type="Proteomes" id="UP001428817"/>
    </source>
</evidence>
<sequence>MGHAALAGPDEDAGAFRRGGHVLVELRVVGQLGPAVVGLLETSLYGVGVLVRRGRRPYLIGVDVFGVLGVGSGGRLTRTVLVAAQRWLGVVRHGLAVLVRVGPVGGARRAVARRVVQRFLRYRGGRIGLASQAARLGRP</sequence>
<gene>
    <name evidence="1" type="ORF">GCM10023321_81200</name>
</gene>
<evidence type="ECO:0000313" key="1">
    <source>
        <dbReference type="EMBL" id="GAA5175329.1"/>
    </source>
</evidence>
<reference evidence="2" key="1">
    <citation type="journal article" date="2019" name="Int. J. Syst. Evol. Microbiol.">
        <title>The Global Catalogue of Microorganisms (GCM) 10K type strain sequencing project: providing services to taxonomists for standard genome sequencing and annotation.</title>
        <authorList>
            <consortium name="The Broad Institute Genomics Platform"/>
            <consortium name="The Broad Institute Genome Sequencing Center for Infectious Disease"/>
            <person name="Wu L."/>
            <person name="Ma J."/>
        </authorList>
    </citation>
    <scope>NUCLEOTIDE SEQUENCE [LARGE SCALE GENOMIC DNA]</scope>
    <source>
        <strain evidence="2">JCM 18303</strain>
    </source>
</reference>
<organism evidence="1 2">
    <name type="scientific">Pseudonocardia eucalypti</name>
    <dbReference type="NCBI Taxonomy" id="648755"/>
    <lineage>
        <taxon>Bacteria</taxon>
        <taxon>Bacillati</taxon>
        <taxon>Actinomycetota</taxon>
        <taxon>Actinomycetes</taxon>
        <taxon>Pseudonocardiales</taxon>
        <taxon>Pseudonocardiaceae</taxon>
        <taxon>Pseudonocardia</taxon>
    </lineage>
</organism>
<dbReference type="EMBL" id="BAABJP010000064">
    <property type="protein sequence ID" value="GAA5175329.1"/>
    <property type="molecule type" value="Genomic_DNA"/>
</dbReference>